<dbReference type="InterPro" id="IPR015995">
    <property type="entry name" value="MlrC_N"/>
</dbReference>
<proteinExistence type="predicted"/>
<dbReference type="PIRSF" id="PIRSF012702">
    <property type="entry name" value="UCP012702"/>
    <property type="match status" value="1"/>
</dbReference>
<evidence type="ECO:0008006" key="5">
    <source>
        <dbReference type="Google" id="ProtNLM"/>
    </source>
</evidence>
<comment type="caution">
    <text evidence="3">The sequence shown here is derived from an EMBL/GenBank/DDBJ whole genome shotgun (WGS) entry which is preliminary data.</text>
</comment>
<reference evidence="3 4" key="1">
    <citation type="submission" date="2024-01" db="EMBL/GenBank/DDBJ databases">
        <authorList>
            <person name="Allen C."/>
            <person name="Tagirdzhanova G."/>
        </authorList>
    </citation>
    <scope>NUCLEOTIDE SEQUENCE [LARGE SCALE GENOMIC DNA]</scope>
</reference>
<evidence type="ECO:0000313" key="3">
    <source>
        <dbReference type="EMBL" id="CAK7212889.1"/>
    </source>
</evidence>
<dbReference type="Pfam" id="PF07364">
    <property type="entry name" value="DUF1485"/>
    <property type="match status" value="1"/>
</dbReference>
<feature type="domain" description="Microcystin LR degradation protein MlrC C-terminal" evidence="1">
    <location>
        <begin position="301"/>
        <end position="472"/>
    </location>
</feature>
<organism evidence="3 4">
    <name type="scientific">Sporothrix eucalyptigena</name>
    <dbReference type="NCBI Taxonomy" id="1812306"/>
    <lineage>
        <taxon>Eukaryota</taxon>
        <taxon>Fungi</taxon>
        <taxon>Dikarya</taxon>
        <taxon>Ascomycota</taxon>
        <taxon>Pezizomycotina</taxon>
        <taxon>Sordariomycetes</taxon>
        <taxon>Sordariomycetidae</taxon>
        <taxon>Ophiostomatales</taxon>
        <taxon>Ophiostomataceae</taxon>
        <taxon>Sporothrix</taxon>
    </lineage>
</organism>
<evidence type="ECO:0000259" key="1">
    <source>
        <dbReference type="Pfam" id="PF07171"/>
    </source>
</evidence>
<evidence type="ECO:0000259" key="2">
    <source>
        <dbReference type="Pfam" id="PF07364"/>
    </source>
</evidence>
<keyword evidence="4" id="KW-1185">Reference proteome</keyword>
<dbReference type="InterPro" id="IPR009197">
    <property type="entry name" value="MlrC"/>
</dbReference>
<name>A0ABP0B069_9PEZI</name>
<evidence type="ECO:0000313" key="4">
    <source>
        <dbReference type="Proteomes" id="UP001642482"/>
    </source>
</evidence>
<dbReference type="Proteomes" id="UP001642482">
    <property type="component" value="Unassembled WGS sequence"/>
</dbReference>
<protein>
    <recommendedName>
        <fullName evidence="5">Microcystin LR degradation protein MlrC</fullName>
    </recommendedName>
</protein>
<dbReference type="Pfam" id="PF07171">
    <property type="entry name" value="MlrC_C"/>
    <property type="match status" value="1"/>
</dbReference>
<dbReference type="InterPro" id="IPR010799">
    <property type="entry name" value="MlrC_C"/>
</dbReference>
<gene>
    <name evidence="3" type="ORF">SEUCBS140593_001660</name>
</gene>
<dbReference type="EMBL" id="CAWUHD010000010">
    <property type="protein sequence ID" value="CAK7212889.1"/>
    <property type="molecule type" value="Genomic_DNA"/>
</dbReference>
<accession>A0ABP0B069</accession>
<sequence>MPRPVIAIAGLACETSTFTPSRTDAPAFHPQRGPDAVSIYRFLDAGTPLAEAADWRGGLIGRALPGGRITRAAYEELAVEMVALLKDIVAEGIDGLWFDIHGAMVVEGLDDAEADLLRRVRAVIGPSVIVSASMDLHGNVSRDLVHMLDLVTCYRMAPHEDELDTKERACRNLVDVLTSGGRGRPLKAWIPLPILLPGEQTSTRDEPAKSIYAAVPVVESLPGVLDAAVWVGYAWADEPRNRAAVVVTGWDEEAVAAGAERLARLFWAARSEFHFVAPTGTLDECLDVAFKAPPPQKPFFVSDSGDNPTAGGSGDVTWGLTELLKRREILSQNAGTVIYASIPGPEAVRTAVAAGVGATVTVTAGAAVDNLHAGPITLMGDVFSVKHGDKHARIEVVLRVLGSVYVILTELRKPYHYERDFTDLGLHPRQADVVLVKIGYLEPQLYDMAADWMLALTPGGVDQDLKRLGHKRIRRPMFPFDTDFNEKPANLSARLIPLSTEPLTGPDE</sequence>
<feature type="domain" description="Microcystin LR degradation protein MlrC N-terminal" evidence="2">
    <location>
        <begin position="6"/>
        <end position="289"/>
    </location>
</feature>